<dbReference type="SUPFAM" id="SSF57756">
    <property type="entry name" value="Retrovirus zinc finger-like domains"/>
    <property type="match status" value="1"/>
</dbReference>
<evidence type="ECO:0000256" key="1">
    <source>
        <dbReference type="ARBA" id="ARBA00022664"/>
    </source>
</evidence>
<evidence type="ECO:0000313" key="4">
    <source>
        <dbReference type="EMBL" id="MBW0474746.1"/>
    </source>
</evidence>
<dbReference type="PROSITE" id="PS50158">
    <property type="entry name" value="ZF_CCHC"/>
    <property type="match status" value="1"/>
</dbReference>
<organism evidence="4 5">
    <name type="scientific">Austropuccinia psidii MF-1</name>
    <dbReference type="NCBI Taxonomy" id="1389203"/>
    <lineage>
        <taxon>Eukaryota</taxon>
        <taxon>Fungi</taxon>
        <taxon>Dikarya</taxon>
        <taxon>Basidiomycota</taxon>
        <taxon>Pucciniomycotina</taxon>
        <taxon>Pucciniomycetes</taxon>
        <taxon>Pucciniales</taxon>
        <taxon>Sphaerophragmiaceae</taxon>
        <taxon>Austropuccinia</taxon>
    </lineage>
</organism>
<dbReference type="Gene3D" id="4.10.60.10">
    <property type="entry name" value="Zinc finger, CCHC-type"/>
    <property type="match status" value="1"/>
</dbReference>
<evidence type="ECO:0000259" key="3">
    <source>
        <dbReference type="PROSITE" id="PS50158"/>
    </source>
</evidence>
<keyword evidence="2" id="KW-0863">Zinc-finger</keyword>
<dbReference type="EMBL" id="AVOT02003846">
    <property type="protein sequence ID" value="MBW0474746.1"/>
    <property type="molecule type" value="Genomic_DNA"/>
</dbReference>
<sequence length="329" mass="38642">MVEESNNEKYINGTWIWQKSMSFKNERYSVDKDPYEWWELENAAKCRNNQNFTLDDIANTLQDVRKRANIREYSLYKVSSFREKQLPRVDNKDKPRERLEEVTKKKNSCNNCGSTDHYANNCPKTKNKVYAIKKVPEEETQKEYYKSDSMGDYIRENFYDYQDSKEEFQVEYQEETQLKIQEIQLEAGLPQDTTNVNLCKNTQDEQTFLVTPTKGMEFIHGTATNMTICVDNSQNPLIIDSGAHCSILAREYQEKHFPNWKKKIWKTKAKNFYSTSGTMTLVGTIFKEIIIAQRKANIRLNPECLVLEDAHVQGSLLGKNYQRMYGIEI</sequence>
<dbReference type="GO" id="GO:0008270">
    <property type="term" value="F:zinc ion binding"/>
    <property type="evidence" value="ECO:0007669"/>
    <property type="project" value="UniProtKB-KW"/>
</dbReference>
<dbReference type="InterPro" id="IPR036875">
    <property type="entry name" value="Znf_CCHC_sf"/>
</dbReference>
<dbReference type="Proteomes" id="UP000765509">
    <property type="component" value="Unassembled WGS sequence"/>
</dbReference>
<dbReference type="GO" id="GO:0003676">
    <property type="term" value="F:nucleic acid binding"/>
    <property type="evidence" value="ECO:0007669"/>
    <property type="project" value="InterPro"/>
</dbReference>
<protein>
    <recommendedName>
        <fullName evidence="3">CCHC-type domain-containing protein</fullName>
    </recommendedName>
</protein>
<proteinExistence type="predicted"/>
<keyword evidence="2" id="KW-0479">Metal-binding</keyword>
<feature type="domain" description="CCHC-type" evidence="3">
    <location>
        <begin position="109"/>
        <end position="124"/>
    </location>
</feature>
<keyword evidence="5" id="KW-1185">Reference proteome</keyword>
<gene>
    <name evidence="4" type="ORF">O181_014461</name>
</gene>
<dbReference type="SMART" id="SM00343">
    <property type="entry name" value="ZnF_C2HC"/>
    <property type="match status" value="1"/>
</dbReference>
<comment type="caution">
    <text evidence="4">The sequence shown here is derived from an EMBL/GenBank/DDBJ whole genome shotgun (WGS) entry which is preliminary data.</text>
</comment>
<dbReference type="GO" id="GO:0006397">
    <property type="term" value="P:mRNA processing"/>
    <property type="evidence" value="ECO:0007669"/>
    <property type="project" value="UniProtKB-KW"/>
</dbReference>
<keyword evidence="1" id="KW-0507">mRNA processing</keyword>
<evidence type="ECO:0000313" key="5">
    <source>
        <dbReference type="Proteomes" id="UP000765509"/>
    </source>
</evidence>
<dbReference type="Pfam" id="PF00098">
    <property type="entry name" value="zf-CCHC"/>
    <property type="match status" value="1"/>
</dbReference>
<name>A0A9Q3GP60_9BASI</name>
<dbReference type="AlphaFoldDB" id="A0A9Q3GP60"/>
<reference evidence="4" key="1">
    <citation type="submission" date="2021-03" db="EMBL/GenBank/DDBJ databases">
        <title>Draft genome sequence of rust myrtle Austropuccinia psidii MF-1, a brazilian biotype.</title>
        <authorList>
            <person name="Quecine M.C."/>
            <person name="Pachon D.M.R."/>
            <person name="Bonatelli M.L."/>
            <person name="Correr F.H."/>
            <person name="Franceschini L.M."/>
            <person name="Leite T.F."/>
            <person name="Margarido G.R.A."/>
            <person name="Almeida C.A."/>
            <person name="Ferrarezi J.A."/>
            <person name="Labate C.A."/>
        </authorList>
    </citation>
    <scope>NUCLEOTIDE SEQUENCE</scope>
    <source>
        <strain evidence="4">MF-1</strain>
    </source>
</reference>
<evidence type="ECO:0000256" key="2">
    <source>
        <dbReference type="PROSITE-ProRule" id="PRU00047"/>
    </source>
</evidence>
<dbReference type="InterPro" id="IPR001878">
    <property type="entry name" value="Znf_CCHC"/>
</dbReference>
<keyword evidence="2" id="KW-0862">Zinc</keyword>
<accession>A0A9Q3GP60</accession>